<evidence type="ECO:0000256" key="6">
    <source>
        <dbReference type="SAM" id="Phobius"/>
    </source>
</evidence>
<comment type="caution">
    <text evidence="7">The sequence shown here is derived from an EMBL/GenBank/DDBJ whole genome shotgun (WGS) entry which is preliminary data.</text>
</comment>
<evidence type="ECO:0000256" key="1">
    <source>
        <dbReference type="ARBA" id="ARBA00004651"/>
    </source>
</evidence>
<dbReference type="Pfam" id="PF02653">
    <property type="entry name" value="BPD_transp_2"/>
    <property type="match status" value="1"/>
</dbReference>
<comment type="subcellular location">
    <subcellularLocation>
        <location evidence="1">Cell membrane</location>
        <topology evidence="1">Multi-pass membrane protein</topology>
    </subcellularLocation>
</comment>
<evidence type="ECO:0000256" key="4">
    <source>
        <dbReference type="ARBA" id="ARBA00022989"/>
    </source>
</evidence>
<name>X1EBN9_9ZZZZ</name>
<feature type="transmembrane region" description="Helical" evidence="6">
    <location>
        <begin position="6"/>
        <end position="24"/>
    </location>
</feature>
<keyword evidence="5 6" id="KW-0472">Membrane</keyword>
<dbReference type="PANTHER" id="PTHR43370:SF1">
    <property type="entry name" value="GUANOSINE ABC TRANSPORTER PERMEASE PROTEIN NUPQ"/>
    <property type="match status" value="1"/>
</dbReference>
<keyword evidence="2" id="KW-1003">Cell membrane</keyword>
<accession>X1EBN9</accession>
<reference evidence="7" key="1">
    <citation type="journal article" date="2014" name="Front. Microbiol.">
        <title>High frequency of phylogenetically diverse reductive dehalogenase-homologous genes in deep subseafloor sedimentary metagenomes.</title>
        <authorList>
            <person name="Kawai M."/>
            <person name="Futagami T."/>
            <person name="Toyoda A."/>
            <person name="Takaki Y."/>
            <person name="Nishi S."/>
            <person name="Hori S."/>
            <person name="Arai W."/>
            <person name="Tsubouchi T."/>
            <person name="Morono Y."/>
            <person name="Uchiyama I."/>
            <person name="Ito T."/>
            <person name="Fujiyama A."/>
            <person name="Inagaki F."/>
            <person name="Takami H."/>
        </authorList>
    </citation>
    <scope>NUCLEOTIDE SEQUENCE</scope>
    <source>
        <strain evidence="7">Expedition CK06-06</strain>
    </source>
</reference>
<dbReference type="GO" id="GO:0005886">
    <property type="term" value="C:plasma membrane"/>
    <property type="evidence" value="ECO:0007669"/>
    <property type="project" value="UniProtKB-SubCell"/>
</dbReference>
<proteinExistence type="predicted"/>
<feature type="non-terminal residue" evidence="7">
    <location>
        <position position="82"/>
    </location>
</feature>
<dbReference type="GO" id="GO:0022857">
    <property type="term" value="F:transmembrane transporter activity"/>
    <property type="evidence" value="ECO:0007669"/>
    <property type="project" value="InterPro"/>
</dbReference>
<keyword evidence="4 6" id="KW-1133">Transmembrane helix</keyword>
<protein>
    <submittedName>
        <fullName evidence="7">Uncharacterized protein</fullName>
    </submittedName>
</protein>
<feature type="transmembrane region" description="Helical" evidence="6">
    <location>
        <begin position="58"/>
        <end position="76"/>
    </location>
</feature>
<dbReference type="AlphaFoldDB" id="X1EBN9"/>
<evidence type="ECO:0000313" key="7">
    <source>
        <dbReference type="EMBL" id="GAH17790.1"/>
    </source>
</evidence>
<organism evidence="7">
    <name type="scientific">marine sediment metagenome</name>
    <dbReference type="NCBI Taxonomy" id="412755"/>
    <lineage>
        <taxon>unclassified sequences</taxon>
        <taxon>metagenomes</taxon>
        <taxon>ecological metagenomes</taxon>
    </lineage>
</organism>
<dbReference type="InterPro" id="IPR001851">
    <property type="entry name" value="ABC_transp_permease"/>
</dbReference>
<dbReference type="PANTHER" id="PTHR43370">
    <property type="entry name" value="SUGAR ABC TRANSPORTER INTEGRAL MEMBRANE PROTEIN-RELATED"/>
    <property type="match status" value="1"/>
</dbReference>
<sequence length="82" mass="8745">MDFQRIFYIMISNSAPIILCVLGGNYAHIAGVLNISLEGMMLIGAFASVLFVLVTGSILKGALIGIILTLVFGLIFEGRIQA</sequence>
<evidence type="ECO:0000256" key="3">
    <source>
        <dbReference type="ARBA" id="ARBA00022692"/>
    </source>
</evidence>
<keyword evidence="3 6" id="KW-0812">Transmembrane</keyword>
<evidence type="ECO:0000256" key="5">
    <source>
        <dbReference type="ARBA" id="ARBA00023136"/>
    </source>
</evidence>
<dbReference type="EMBL" id="BART01030547">
    <property type="protein sequence ID" value="GAH17790.1"/>
    <property type="molecule type" value="Genomic_DNA"/>
</dbReference>
<gene>
    <name evidence="7" type="ORF">S01H4_53295</name>
</gene>
<evidence type="ECO:0000256" key="2">
    <source>
        <dbReference type="ARBA" id="ARBA00022475"/>
    </source>
</evidence>